<evidence type="ECO:0000313" key="3">
    <source>
        <dbReference type="Proteomes" id="UP000009022"/>
    </source>
</evidence>
<name>B3RQP1_TRIAD</name>
<dbReference type="PhylomeDB" id="B3RQP1"/>
<gene>
    <name evidence="2" type="ORF">TRIADDRAFT_55061</name>
</gene>
<dbReference type="PROSITE" id="PS50017">
    <property type="entry name" value="DEATH_DOMAIN"/>
    <property type="match status" value="1"/>
</dbReference>
<dbReference type="AlphaFoldDB" id="B3RQP1"/>
<reference evidence="2 3" key="1">
    <citation type="journal article" date="2008" name="Nature">
        <title>The Trichoplax genome and the nature of placozoans.</title>
        <authorList>
            <person name="Srivastava M."/>
            <person name="Begovic E."/>
            <person name="Chapman J."/>
            <person name="Putnam N.H."/>
            <person name="Hellsten U."/>
            <person name="Kawashima T."/>
            <person name="Kuo A."/>
            <person name="Mitros T."/>
            <person name="Salamov A."/>
            <person name="Carpenter M.L."/>
            <person name="Signorovitch A.Y."/>
            <person name="Moreno M.A."/>
            <person name="Kamm K."/>
            <person name="Grimwood J."/>
            <person name="Schmutz J."/>
            <person name="Shapiro H."/>
            <person name="Grigoriev I.V."/>
            <person name="Buss L.W."/>
            <person name="Schierwater B."/>
            <person name="Dellaporta S.L."/>
            <person name="Rokhsar D.S."/>
        </authorList>
    </citation>
    <scope>NUCLEOTIDE SEQUENCE [LARGE SCALE GENOMIC DNA]</scope>
    <source>
        <strain evidence="2 3">Grell-BS-1999</strain>
    </source>
</reference>
<keyword evidence="3" id="KW-1185">Reference proteome</keyword>
<dbReference type="Proteomes" id="UP000009022">
    <property type="component" value="Unassembled WGS sequence"/>
</dbReference>
<dbReference type="HOGENOM" id="CLU_1191229_0_0_1"/>
<dbReference type="GeneID" id="6751938"/>
<dbReference type="InterPro" id="IPR011029">
    <property type="entry name" value="DEATH-like_dom_sf"/>
</dbReference>
<dbReference type="Gene3D" id="1.10.533.10">
    <property type="entry name" value="Death Domain, Fas"/>
    <property type="match status" value="2"/>
</dbReference>
<dbReference type="SUPFAM" id="SSF47986">
    <property type="entry name" value="DEATH domain"/>
    <property type="match status" value="2"/>
</dbReference>
<dbReference type="CTD" id="6751938"/>
<proteinExistence type="predicted"/>
<dbReference type="RefSeq" id="XP_002111277.1">
    <property type="nucleotide sequence ID" value="XM_002111241.1"/>
</dbReference>
<dbReference type="CDD" id="cd01670">
    <property type="entry name" value="Death"/>
    <property type="match status" value="1"/>
</dbReference>
<accession>B3RQP1</accession>
<dbReference type="CDD" id="cd01671">
    <property type="entry name" value="CARD"/>
    <property type="match status" value="1"/>
</dbReference>
<dbReference type="InParanoid" id="B3RQP1"/>
<dbReference type="GO" id="GO:0007165">
    <property type="term" value="P:signal transduction"/>
    <property type="evidence" value="ECO:0007669"/>
    <property type="project" value="InterPro"/>
</dbReference>
<dbReference type="InterPro" id="IPR000488">
    <property type="entry name" value="Death_dom"/>
</dbReference>
<dbReference type="Pfam" id="PF00531">
    <property type="entry name" value="Death"/>
    <property type="match status" value="1"/>
</dbReference>
<feature type="domain" description="Death" evidence="1">
    <location>
        <begin position="155"/>
        <end position="224"/>
    </location>
</feature>
<protein>
    <recommendedName>
        <fullName evidence="1">Death domain-containing protein</fullName>
    </recommendedName>
</protein>
<dbReference type="KEGG" id="tad:TRIADDRAFT_55061"/>
<sequence length="233" mass="26848">MADGESPLKDDQKEFEALRKNFTSLKDNLQTKQVASELFNEGVLSLEELRNITNNLSQLQIDSDANFKLLNLLFSKTVNQFHVFLKIITQPSCNCRHIGEEIKKDINVDKNTARPDENKDTDLSNNALSEQDLARWGDNLRQTFDFFASRLQRNDFKKVANKLKLKEQDTDDISHDERGSYNQYYKLFLTWSCSKGKSGTLDVFLKALQKSEMQKAIDKYYDAIRSGEVTTTL</sequence>
<evidence type="ECO:0000259" key="1">
    <source>
        <dbReference type="PROSITE" id="PS50017"/>
    </source>
</evidence>
<evidence type="ECO:0000313" key="2">
    <source>
        <dbReference type="EMBL" id="EDV27281.1"/>
    </source>
</evidence>
<dbReference type="EMBL" id="DS985243">
    <property type="protein sequence ID" value="EDV27281.1"/>
    <property type="molecule type" value="Genomic_DNA"/>
</dbReference>
<organism evidence="2 3">
    <name type="scientific">Trichoplax adhaerens</name>
    <name type="common">Trichoplax reptans</name>
    <dbReference type="NCBI Taxonomy" id="10228"/>
    <lineage>
        <taxon>Eukaryota</taxon>
        <taxon>Metazoa</taxon>
        <taxon>Placozoa</taxon>
        <taxon>Uniplacotomia</taxon>
        <taxon>Trichoplacea</taxon>
        <taxon>Trichoplacidae</taxon>
        <taxon>Trichoplax</taxon>
    </lineage>
</organism>